<evidence type="ECO:0000313" key="2">
    <source>
        <dbReference type="EMBL" id="RYO95635.1"/>
    </source>
</evidence>
<protein>
    <submittedName>
        <fullName evidence="2">Uncharacterized protein</fullName>
    </submittedName>
</protein>
<name>A0A4Q4SZJ4_9PEZI</name>
<reference evidence="2 3" key="1">
    <citation type="submission" date="2018-06" db="EMBL/GenBank/DDBJ databases">
        <title>Complete Genomes of Monosporascus.</title>
        <authorList>
            <person name="Robinson A.J."/>
            <person name="Natvig D.O."/>
        </authorList>
    </citation>
    <scope>NUCLEOTIDE SEQUENCE [LARGE SCALE GENOMIC DNA]</scope>
    <source>
        <strain evidence="2 3">CBS 110550</strain>
    </source>
</reference>
<dbReference type="OrthoDB" id="10616859at2759"/>
<dbReference type="AlphaFoldDB" id="A0A4Q4SZJ4"/>
<sequence>MCTRCAKRPRLASVGIVGTFIQTTSVNSSQYDACNSAPRSRSQGAATAAKNRFAPGRGSVDYLHDGHNYHDIYRNDQKHRKGNTNAGFVDGSPGRTRHDIKIDATAADDPAPSHDPDAKASLRAYGRALLLAAASHCLVIWFVSTASSGAGWAWHYPSLIQAAFSLLRIAIILFRASVTTAVDDFSQPQLL</sequence>
<keyword evidence="1" id="KW-1133">Transmembrane helix</keyword>
<keyword evidence="1" id="KW-0472">Membrane</keyword>
<evidence type="ECO:0000313" key="3">
    <source>
        <dbReference type="Proteomes" id="UP000293360"/>
    </source>
</evidence>
<evidence type="ECO:0000256" key="1">
    <source>
        <dbReference type="SAM" id="Phobius"/>
    </source>
</evidence>
<comment type="caution">
    <text evidence="2">The sequence shown here is derived from an EMBL/GenBank/DDBJ whole genome shotgun (WGS) entry which is preliminary data.</text>
</comment>
<keyword evidence="3" id="KW-1185">Reference proteome</keyword>
<proteinExistence type="predicted"/>
<feature type="transmembrane region" description="Helical" evidence="1">
    <location>
        <begin position="159"/>
        <end position="178"/>
    </location>
</feature>
<dbReference type="Proteomes" id="UP000293360">
    <property type="component" value="Unassembled WGS sequence"/>
</dbReference>
<gene>
    <name evidence="2" type="ORF">DL764_007633</name>
</gene>
<dbReference type="EMBL" id="QJNU01000542">
    <property type="protein sequence ID" value="RYO95635.1"/>
    <property type="molecule type" value="Genomic_DNA"/>
</dbReference>
<feature type="transmembrane region" description="Helical" evidence="1">
    <location>
        <begin position="128"/>
        <end position="153"/>
    </location>
</feature>
<organism evidence="2 3">
    <name type="scientific">Monosporascus ibericus</name>
    <dbReference type="NCBI Taxonomy" id="155417"/>
    <lineage>
        <taxon>Eukaryota</taxon>
        <taxon>Fungi</taxon>
        <taxon>Dikarya</taxon>
        <taxon>Ascomycota</taxon>
        <taxon>Pezizomycotina</taxon>
        <taxon>Sordariomycetes</taxon>
        <taxon>Xylariomycetidae</taxon>
        <taxon>Xylariales</taxon>
        <taxon>Xylariales incertae sedis</taxon>
        <taxon>Monosporascus</taxon>
    </lineage>
</organism>
<keyword evidence="1" id="KW-0812">Transmembrane</keyword>
<accession>A0A4Q4SZJ4</accession>